<comment type="caution">
    <text evidence="2">The sequence shown here is derived from an EMBL/GenBank/DDBJ whole genome shotgun (WGS) entry which is preliminary data.</text>
</comment>
<accession>A0ABY1S5A3</accession>
<reference evidence="2 3" key="1">
    <citation type="submission" date="2017-05" db="EMBL/GenBank/DDBJ databases">
        <authorList>
            <person name="Varghese N."/>
            <person name="Submissions S."/>
        </authorList>
    </citation>
    <scope>NUCLEOTIDE SEQUENCE [LARGE SCALE GENOMIC DNA]</scope>
    <source>
        <strain evidence="2 3">MACB1020</strain>
    </source>
</reference>
<protein>
    <recommendedName>
        <fullName evidence="1">DUF4325 domain-containing protein</fullName>
    </recommendedName>
</protein>
<dbReference type="RefSeq" id="WP_015909014.1">
    <property type="nucleotide sequence ID" value="NZ_FUZJ01000001.1"/>
</dbReference>
<proteinExistence type="predicted"/>
<dbReference type="Proteomes" id="UP000196803">
    <property type="component" value="Unassembled WGS sequence"/>
</dbReference>
<organism evidence="2 3">
    <name type="scientific">Caldicellulosiruptor bescii</name>
    <name type="common">Anaerocellum thermophilum</name>
    <dbReference type="NCBI Taxonomy" id="31899"/>
    <lineage>
        <taxon>Bacteria</taxon>
        <taxon>Bacillati</taxon>
        <taxon>Bacillota</taxon>
        <taxon>Bacillota incertae sedis</taxon>
        <taxon>Caldicellulosiruptorales</taxon>
        <taxon>Caldicellulosiruptoraceae</taxon>
        <taxon>Caldicellulosiruptor</taxon>
    </lineage>
</organism>
<gene>
    <name evidence="2" type="ORF">SAMN05216240_0314</name>
</gene>
<dbReference type="Pfam" id="PF14213">
    <property type="entry name" value="DUF4325"/>
    <property type="match status" value="1"/>
</dbReference>
<dbReference type="EMBL" id="FXXC01000001">
    <property type="protein sequence ID" value="SMR91222.1"/>
    <property type="molecule type" value="Genomic_DNA"/>
</dbReference>
<evidence type="ECO:0000259" key="1">
    <source>
        <dbReference type="Pfam" id="PF14213"/>
    </source>
</evidence>
<evidence type="ECO:0000313" key="2">
    <source>
        <dbReference type="EMBL" id="SMR91222.1"/>
    </source>
</evidence>
<feature type="domain" description="DUF4325" evidence="1">
    <location>
        <begin position="16"/>
        <end position="78"/>
    </location>
</feature>
<dbReference type="GeneID" id="31774073"/>
<sequence>MIKLNEYGNIICSRENGEVVREKILKEIKNGNIVVINFEGVEMINHSFADEAFGKLLYDLSEDVLRNQIKFVNANDDIKGMIKMALMERHKLILLEMQN</sequence>
<name>A0ABY1S5A3_CALBS</name>
<keyword evidence="3" id="KW-1185">Reference proteome</keyword>
<dbReference type="InterPro" id="IPR025474">
    <property type="entry name" value="DUF4325"/>
</dbReference>
<evidence type="ECO:0000313" key="3">
    <source>
        <dbReference type="Proteomes" id="UP000196803"/>
    </source>
</evidence>